<protein>
    <recommendedName>
        <fullName evidence="3">Jacalin-type lectin domain-containing protein</fullName>
    </recommendedName>
</protein>
<dbReference type="Pfam" id="PF07938">
    <property type="entry name" value="Fungal_lectin"/>
    <property type="match status" value="1"/>
</dbReference>
<evidence type="ECO:0000256" key="1">
    <source>
        <dbReference type="ARBA" id="ARBA00009042"/>
    </source>
</evidence>
<dbReference type="SUPFAM" id="SSF51101">
    <property type="entry name" value="Mannose-binding lectins"/>
    <property type="match status" value="1"/>
</dbReference>
<dbReference type="Proteomes" id="UP000703269">
    <property type="component" value="Unassembled WGS sequence"/>
</dbReference>
<evidence type="ECO:0000256" key="2">
    <source>
        <dbReference type="SAM" id="Coils"/>
    </source>
</evidence>
<evidence type="ECO:0000259" key="3">
    <source>
        <dbReference type="PROSITE" id="PS51752"/>
    </source>
</evidence>
<name>A0A9P3G761_9APHY</name>
<sequence>MPLQVRTTTLSTAVTASGIRCYTKTADGEVREARHEATDAELVAAIESGNLDVAKQDKDWLPGLLRFHCSPNSSLCALAWGQNEQAIFYQAEDYTLRLKRRGPQGWVDTDFEQKDVLPGTNLAEMHSANGNRLVVIYQSADGWVYYRCADNWKWDTAAIRICEAAPCTGIAATSWNDLASARLYFQDDKYVIREYLGSFSKEWRPVDGFELKYKTAVGDITAISWEDGDVNVRLYLQDDDDAIIEWINEGKGWKKGAFTAASLPEADITAYVRNASSSTARCINVMWTGQDQMLYQRVRPLAHNAWLEPTAIASLTGSDTSVGRWAGAHFSDNHPGIDERRITKVVTSVETALCGLQLEYDDGSSSAWHGGQTGDRKEFVVRAGEEITRVLVAADDESVQGVQFVTSKGVASPWFGTECAEPIVWEYRGHALAGFMGTSDAHINGLKPFWSTRIPTATDLTLDETARLVERIGADIDASQIRIDGLRKRSVAYEHEAQEALRSPADAAVGAVARFVAGVEYLHELNVLDSAARDAGKPALPGRAEDIATNVKRCQDEAAAVAALFKVLAGAAAKLVPEGEKIDQGTAKEKDSAEVRERALADVQKAAMSFKLEAVKKQKSLEAERANIEAKLRAAEQESEKHLKDLVQKQSRKDFWDKRTLGLNNWLDPFGMKHGIDKTSKSLASARTAAAIASANYFAAGEAVALVDAELKRIEQLAAAAQAHHSSLDAVVGAMGGLVAQTRALAQTAADLQVLMEKMHAEAEELDDQHTAETFARELLDIVKLAQGSKFLSAVMRDRAVEFETTVSRILGTQMDHAVVA</sequence>
<keyword evidence="2" id="KW-0175">Coiled coil</keyword>
<dbReference type="InterPro" id="IPR012475">
    <property type="entry name" value="Fungal_lectin"/>
</dbReference>
<dbReference type="Gene3D" id="2.100.10.30">
    <property type="entry name" value="Jacalin-like lectin domain"/>
    <property type="match status" value="1"/>
</dbReference>
<dbReference type="PROSITE" id="PS51752">
    <property type="entry name" value="JACALIN_LECTIN"/>
    <property type="match status" value="1"/>
</dbReference>
<dbReference type="Gene3D" id="2.40.128.190">
    <property type="match status" value="1"/>
</dbReference>
<organism evidence="4 5">
    <name type="scientific">Phanerochaete sordida</name>
    <dbReference type="NCBI Taxonomy" id="48140"/>
    <lineage>
        <taxon>Eukaryota</taxon>
        <taxon>Fungi</taxon>
        <taxon>Dikarya</taxon>
        <taxon>Basidiomycota</taxon>
        <taxon>Agaricomycotina</taxon>
        <taxon>Agaricomycetes</taxon>
        <taxon>Polyporales</taxon>
        <taxon>Phanerochaetaceae</taxon>
        <taxon>Phanerochaete</taxon>
    </lineage>
</organism>
<dbReference type="EMBL" id="BPQB01000017">
    <property type="protein sequence ID" value="GJE90547.1"/>
    <property type="molecule type" value="Genomic_DNA"/>
</dbReference>
<gene>
    <name evidence="4" type="ORF">PsYK624_066880</name>
</gene>
<proteinExistence type="inferred from homology"/>
<comment type="caution">
    <text evidence="4">The sequence shown here is derived from an EMBL/GenBank/DDBJ whole genome shotgun (WGS) entry which is preliminary data.</text>
</comment>
<accession>A0A9P3G761</accession>
<comment type="similarity">
    <text evidence="1">Belongs to the fungal fucose-specific lectin family.</text>
</comment>
<dbReference type="InterPro" id="IPR001229">
    <property type="entry name" value="Jacalin-like_lectin_dom"/>
</dbReference>
<evidence type="ECO:0000313" key="4">
    <source>
        <dbReference type="EMBL" id="GJE90547.1"/>
    </source>
</evidence>
<evidence type="ECO:0000313" key="5">
    <source>
        <dbReference type="Proteomes" id="UP000703269"/>
    </source>
</evidence>
<feature type="domain" description="Jacalin-type lectin" evidence="3">
    <location>
        <begin position="319"/>
        <end position="452"/>
    </location>
</feature>
<feature type="coiled-coil region" evidence="2">
    <location>
        <begin position="611"/>
        <end position="652"/>
    </location>
</feature>
<dbReference type="AlphaFoldDB" id="A0A9P3G761"/>
<dbReference type="Pfam" id="PF01419">
    <property type="entry name" value="Jacalin"/>
    <property type="match status" value="1"/>
</dbReference>
<dbReference type="InterPro" id="IPR036404">
    <property type="entry name" value="Jacalin-like_lectin_dom_sf"/>
</dbReference>
<dbReference type="OrthoDB" id="2802265at2759"/>
<dbReference type="SUPFAM" id="SSF89372">
    <property type="entry name" value="Fucose-specific lectin"/>
    <property type="match status" value="1"/>
</dbReference>
<dbReference type="Gene3D" id="2.120.10.70">
    <property type="entry name" value="Fucose-specific lectin"/>
    <property type="match status" value="1"/>
</dbReference>
<dbReference type="SMART" id="SM00915">
    <property type="entry name" value="Jacalin"/>
    <property type="match status" value="1"/>
</dbReference>
<reference evidence="4 5" key="1">
    <citation type="submission" date="2021-08" db="EMBL/GenBank/DDBJ databases">
        <title>Draft Genome Sequence of Phanerochaete sordida strain YK-624.</title>
        <authorList>
            <person name="Mori T."/>
            <person name="Dohra H."/>
            <person name="Suzuki T."/>
            <person name="Kawagishi H."/>
            <person name="Hirai H."/>
        </authorList>
    </citation>
    <scope>NUCLEOTIDE SEQUENCE [LARGE SCALE GENOMIC DNA]</scope>
    <source>
        <strain evidence="4 5">YK-624</strain>
    </source>
</reference>
<keyword evidence="5" id="KW-1185">Reference proteome</keyword>